<dbReference type="Proteomes" id="UP001214415">
    <property type="component" value="Chromosome 7"/>
</dbReference>
<dbReference type="PANTHER" id="PTHR31123">
    <property type="entry name" value="ACCUMULATION OF DYADS PROTEIN 2-RELATED"/>
    <property type="match status" value="1"/>
</dbReference>
<accession>A0AAF0J4Z9</accession>
<comment type="subcellular location">
    <subcellularLocation>
        <location evidence="1">Membrane</location>
        <topology evidence="1">Multi-pass membrane protein</topology>
    </subcellularLocation>
</comment>
<keyword evidence="4 6" id="KW-1133">Transmembrane helix</keyword>
<comment type="similarity">
    <text evidence="2">Belongs to the acetate uptake transporter (AceTr) (TC 2.A.96) family.</text>
</comment>
<dbReference type="GO" id="GO:0005886">
    <property type="term" value="C:plasma membrane"/>
    <property type="evidence" value="ECO:0007669"/>
    <property type="project" value="TreeGrafter"/>
</dbReference>
<evidence type="ECO:0000256" key="2">
    <source>
        <dbReference type="ARBA" id="ARBA00005587"/>
    </source>
</evidence>
<dbReference type="AlphaFoldDB" id="A0AAF0J4Z9"/>
<keyword evidence="8" id="KW-1185">Reference proteome</keyword>
<gene>
    <name evidence="7" type="primary">mug86</name>
    <name evidence="7" type="ORF">MEQU1_003237</name>
</gene>
<dbReference type="EMBL" id="CP119906">
    <property type="protein sequence ID" value="WFD24535.1"/>
    <property type="molecule type" value="Genomic_DNA"/>
</dbReference>
<dbReference type="Pfam" id="PF01184">
    <property type="entry name" value="Gpr1_Fun34_YaaH"/>
    <property type="match status" value="1"/>
</dbReference>
<feature type="transmembrane region" description="Helical" evidence="6">
    <location>
        <begin position="184"/>
        <end position="203"/>
    </location>
</feature>
<keyword evidence="5 6" id="KW-0472">Membrane</keyword>
<dbReference type="InterPro" id="IPR000791">
    <property type="entry name" value="Gpr1/Fun34/SatP-like"/>
</dbReference>
<organism evidence="7 8">
    <name type="scientific">Malassezia equina</name>
    <dbReference type="NCBI Taxonomy" id="1381935"/>
    <lineage>
        <taxon>Eukaryota</taxon>
        <taxon>Fungi</taxon>
        <taxon>Dikarya</taxon>
        <taxon>Basidiomycota</taxon>
        <taxon>Ustilaginomycotina</taxon>
        <taxon>Malasseziomycetes</taxon>
        <taxon>Malasseziales</taxon>
        <taxon>Malasseziaceae</taxon>
        <taxon>Malassezia</taxon>
    </lineage>
</organism>
<evidence type="ECO:0000256" key="6">
    <source>
        <dbReference type="SAM" id="Phobius"/>
    </source>
</evidence>
<evidence type="ECO:0000313" key="8">
    <source>
        <dbReference type="Proteomes" id="UP001214415"/>
    </source>
</evidence>
<feature type="transmembrane region" description="Helical" evidence="6">
    <location>
        <begin position="80"/>
        <end position="103"/>
    </location>
</feature>
<evidence type="ECO:0000256" key="3">
    <source>
        <dbReference type="ARBA" id="ARBA00022692"/>
    </source>
</evidence>
<dbReference type="GO" id="GO:0015123">
    <property type="term" value="F:acetate transmembrane transporter activity"/>
    <property type="evidence" value="ECO:0007669"/>
    <property type="project" value="TreeGrafter"/>
</dbReference>
<evidence type="ECO:0000313" key="7">
    <source>
        <dbReference type="EMBL" id="WFD24535.1"/>
    </source>
</evidence>
<feature type="transmembrane region" description="Helical" evidence="6">
    <location>
        <begin position="53"/>
        <end position="74"/>
    </location>
</feature>
<keyword evidence="3 6" id="KW-0812">Transmembrane</keyword>
<evidence type="ECO:0000256" key="4">
    <source>
        <dbReference type="ARBA" id="ARBA00022989"/>
    </source>
</evidence>
<dbReference type="NCBIfam" id="NF038013">
    <property type="entry name" value="AceTr_1"/>
    <property type="match status" value="1"/>
</dbReference>
<sequence>MEEQYNRAFGGEFQPGIHLSKDRKQPNPAPLGLCGMAMCNFLLALINMGTRGLSIPTVLISTGFVYGGLIQILAGMWEMAIGNTFGATTLASYGAYWISYAIIQTPGGFHIMDTLVKEEGMSGYLNTLGLFEVGWFIFTTIMTFMTTKSTVAFFSLFVALDLTYLFAGLAFLSNDGSNPNKTLLRIDGAFGIITAFLAWYNAYSGIADQTNSFFTTPVIHFPWSAEAPFFISSGHRLSHAGNSTRYLTSSLQLSSKKDEAASFSLYDNGNGQGHSIQELSSHKYVQLSSQGNVSLSSREDARFIVASVSL</sequence>
<name>A0AAF0J4Z9_9BASI</name>
<feature type="transmembrane region" description="Helical" evidence="6">
    <location>
        <begin position="151"/>
        <end position="172"/>
    </location>
</feature>
<reference evidence="7" key="1">
    <citation type="submission" date="2023-03" db="EMBL/GenBank/DDBJ databases">
        <title>Mating type loci evolution in Malassezia.</title>
        <authorList>
            <person name="Coelho M.A."/>
        </authorList>
    </citation>
    <scope>NUCLEOTIDE SEQUENCE</scope>
    <source>
        <strain evidence="7">CBS 12830</strain>
    </source>
</reference>
<feature type="transmembrane region" description="Helical" evidence="6">
    <location>
        <begin position="124"/>
        <end position="145"/>
    </location>
</feature>
<evidence type="ECO:0000256" key="1">
    <source>
        <dbReference type="ARBA" id="ARBA00004141"/>
    </source>
</evidence>
<proteinExistence type="inferred from homology"/>
<evidence type="ECO:0000256" key="5">
    <source>
        <dbReference type="ARBA" id="ARBA00023136"/>
    </source>
</evidence>
<dbReference type="PANTHER" id="PTHR31123:SF1">
    <property type="entry name" value="ACCUMULATION OF DYADS PROTEIN 2-RELATED"/>
    <property type="match status" value="1"/>
</dbReference>
<protein>
    <submittedName>
        <fullName evidence="7">Meiotically up-regulated protein 86 protein</fullName>
    </submittedName>
</protein>
<dbReference type="InterPro" id="IPR051633">
    <property type="entry name" value="AceTr"/>
</dbReference>
<feature type="transmembrane region" description="Helical" evidence="6">
    <location>
        <begin position="29"/>
        <end position="46"/>
    </location>
</feature>